<protein>
    <submittedName>
        <fullName evidence="4">PepSY domain-containing protein</fullName>
    </submittedName>
</protein>
<gene>
    <name evidence="4" type="ORF">K9V48_05280</name>
</gene>
<feature type="region of interest" description="Disordered" evidence="1">
    <location>
        <begin position="223"/>
        <end position="268"/>
    </location>
</feature>
<dbReference type="Gene3D" id="3.10.450.40">
    <property type="match status" value="1"/>
</dbReference>
<evidence type="ECO:0000313" key="5">
    <source>
        <dbReference type="Proteomes" id="UP001165287"/>
    </source>
</evidence>
<evidence type="ECO:0000256" key="2">
    <source>
        <dbReference type="SAM" id="Phobius"/>
    </source>
</evidence>
<name>A0ABS7UNR5_9BACI</name>
<feature type="domain" description="PepSY" evidence="3">
    <location>
        <begin position="164"/>
        <end position="218"/>
    </location>
</feature>
<dbReference type="Proteomes" id="UP001165287">
    <property type="component" value="Unassembled WGS sequence"/>
</dbReference>
<dbReference type="EMBL" id="JAIQUM010000007">
    <property type="protein sequence ID" value="MBZ5749669.1"/>
    <property type="molecule type" value="Genomic_DNA"/>
</dbReference>
<accession>A0ABS7UNR5</accession>
<keyword evidence="5" id="KW-1185">Reference proteome</keyword>
<evidence type="ECO:0000313" key="4">
    <source>
        <dbReference type="EMBL" id="MBZ5749669.1"/>
    </source>
</evidence>
<keyword evidence="2" id="KW-0812">Transmembrane</keyword>
<sequence>MKVKVGLIVFIILGLSYTLFLVFIKDNPTIISQKEAEAIATNLYGGKVLNAKVDQGNNKYQLMLENEKGIYQLSVDSKTKKISNIELVEKKEALLTIEEAQNHIEKELSGQVNQIKQINKEGKPFVEAIVEKNSKHYSIEYDLKKKSIVSNTEINSSVKTSPYISEQKAKEIALEQINGQITNLSTVTTQNGKHYKVTVDDQAEGAHVYVQANTGKVASISWYSEQSQSKPQPKTQPQPSEFENDDDSDDDSDENDDDNIYEDDDHDD</sequence>
<reference evidence="4" key="1">
    <citation type="submission" date="2024-05" db="EMBL/GenBank/DDBJ databases">
        <title>Metabacillus sp. nov., isolated from the rhizosphere soil of tomato plants.</title>
        <authorList>
            <person name="Ma R."/>
        </authorList>
    </citation>
    <scope>NUCLEOTIDE SEQUENCE</scope>
    <source>
        <strain evidence="4">DBTR6</strain>
    </source>
</reference>
<feature type="transmembrane region" description="Helical" evidence="2">
    <location>
        <begin position="6"/>
        <end position="24"/>
    </location>
</feature>
<feature type="compositionally biased region" description="Low complexity" evidence="1">
    <location>
        <begin position="224"/>
        <end position="241"/>
    </location>
</feature>
<dbReference type="InterPro" id="IPR025711">
    <property type="entry name" value="PepSY"/>
</dbReference>
<comment type="caution">
    <text evidence="4">The sequence shown here is derived from an EMBL/GenBank/DDBJ whole genome shotgun (WGS) entry which is preliminary data.</text>
</comment>
<organism evidence="4 5">
    <name type="scientific">Metabacillus rhizolycopersici</name>
    <dbReference type="NCBI Taxonomy" id="2875709"/>
    <lineage>
        <taxon>Bacteria</taxon>
        <taxon>Bacillati</taxon>
        <taxon>Bacillota</taxon>
        <taxon>Bacilli</taxon>
        <taxon>Bacillales</taxon>
        <taxon>Bacillaceae</taxon>
        <taxon>Metabacillus</taxon>
    </lineage>
</organism>
<keyword evidence="2" id="KW-1133">Transmembrane helix</keyword>
<proteinExistence type="predicted"/>
<keyword evidence="2" id="KW-0472">Membrane</keyword>
<feature type="compositionally biased region" description="Acidic residues" evidence="1">
    <location>
        <begin position="242"/>
        <end position="268"/>
    </location>
</feature>
<dbReference type="Pfam" id="PF03413">
    <property type="entry name" value="PepSY"/>
    <property type="match status" value="1"/>
</dbReference>
<evidence type="ECO:0000259" key="3">
    <source>
        <dbReference type="Pfam" id="PF03413"/>
    </source>
</evidence>
<dbReference type="RefSeq" id="WP_224137522.1">
    <property type="nucleotide sequence ID" value="NZ_JAIQUM010000007.1"/>
</dbReference>
<evidence type="ECO:0000256" key="1">
    <source>
        <dbReference type="SAM" id="MobiDB-lite"/>
    </source>
</evidence>